<evidence type="ECO:0000256" key="1">
    <source>
        <dbReference type="SAM" id="MobiDB-lite"/>
    </source>
</evidence>
<name>A0A938XN24_9FIRM</name>
<organism evidence="2 3">
    <name type="scientific">Halanaerobacter jeridensis</name>
    <dbReference type="NCBI Taxonomy" id="706427"/>
    <lineage>
        <taxon>Bacteria</taxon>
        <taxon>Bacillati</taxon>
        <taxon>Bacillota</taxon>
        <taxon>Clostridia</taxon>
        <taxon>Halanaerobiales</taxon>
        <taxon>Halobacteroidaceae</taxon>
        <taxon>Halanaerobacter</taxon>
    </lineage>
</organism>
<gene>
    <name evidence="2" type="ORF">JOC47_000122</name>
</gene>
<protein>
    <submittedName>
        <fullName evidence="2">Uncharacterized protein</fullName>
    </submittedName>
</protein>
<accession>A0A938XN24</accession>
<proteinExistence type="predicted"/>
<dbReference type="EMBL" id="JAFBDQ010000001">
    <property type="protein sequence ID" value="MBM7555298.1"/>
    <property type="molecule type" value="Genomic_DNA"/>
</dbReference>
<feature type="compositionally biased region" description="Basic and acidic residues" evidence="1">
    <location>
        <begin position="85"/>
        <end position="102"/>
    </location>
</feature>
<feature type="region of interest" description="Disordered" evidence="1">
    <location>
        <begin position="82"/>
        <end position="103"/>
    </location>
</feature>
<evidence type="ECO:0000313" key="3">
    <source>
        <dbReference type="Proteomes" id="UP000774000"/>
    </source>
</evidence>
<dbReference type="Proteomes" id="UP000774000">
    <property type="component" value="Unassembled WGS sequence"/>
</dbReference>
<evidence type="ECO:0000313" key="2">
    <source>
        <dbReference type="EMBL" id="MBM7555298.1"/>
    </source>
</evidence>
<reference evidence="2" key="1">
    <citation type="submission" date="2021-01" db="EMBL/GenBank/DDBJ databases">
        <title>Genomic Encyclopedia of Type Strains, Phase IV (KMG-IV): sequencing the most valuable type-strain genomes for metagenomic binning, comparative biology and taxonomic classification.</title>
        <authorList>
            <person name="Goeker M."/>
        </authorList>
    </citation>
    <scope>NUCLEOTIDE SEQUENCE</scope>
    <source>
        <strain evidence="2">DSM 23230</strain>
    </source>
</reference>
<comment type="caution">
    <text evidence="2">The sequence shown here is derived from an EMBL/GenBank/DDBJ whole genome shotgun (WGS) entry which is preliminary data.</text>
</comment>
<keyword evidence="3" id="KW-1185">Reference proteome</keyword>
<sequence length="176" mass="20496">MKKWVIILLIIALSSGLYLYYNNNWQQKLEQLAQFKAEMDQPLTVEEEVTVQLNETTTKQKKKIRVISPFISELKLNEEQENIANEEKKSGTESQKNKEKMQAKNPRPFFKLLGILKNNNRSLVSIAVGKEIKRLTVGEEIKGFKLVEINENNVVLKKAEQRFTFWLGGEEKKKKQ</sequence>
<dbReference type="Gene3D" id="2.30.30.830">
    <property type="match status" value="1"/>
</dbReference>
<dbReference type="RefSeq" id="WP_204700020.1">
    <property type="nucleotide sequence ID" value="NZ_JAFBDQ010000001.1"/>
</dbReference>
<dbReference type="AlphaFoldDB" id="A0A938XN24"/>